<proteinExistence type="predicted"/>
<accession>A0A9D9DGD0</accession>
<dbReference type="EMBL" id="JADIMY010000003">
    <property type="protein sequence ID" value="MBO8426993.1"/>
    <property type="molecule type" value="Genomic_DNA"/>
</dbReference>
<evidence type="ECO:0000313" key="2">
    <source>
        <dbReference type="Proteomes" id="UP000823613"/>
    </source>
</evidence>
<dbReference type="GO" id="GO:0016787">
    <property type="term" value="F:hydrolase activity"/>
    <property type="evidence" value="ECO:0007669"/>
    <property type="project" value="UniProtKB-KW"/>
</dbReference>
<dbReference type="InterPro" id="IPR023214">
    <property type="entry name" value="HAD_sf"/>
</dbReference>
<sequence>MDKPIVALMYDFDKTLAITDMQNFSFIPSLGYTPEQFWSETTKFCQKMDIDRVLGYMYMMMDLANKKNIKLTREFLNEQGKSIKYFRGVEHWFKRISEYGEEKGLKVEHYLITSGNKEIVEGTSIFKEFKQVFGCEYIYDEEAKTAKWPKTMINYTQKTQYIFRISKGLIESNDDREINEKTPIRRVLYENMIYLGDGLTDVPSMIVVKENGGSSIAVYKKGERDLVSHLFEDGRVNYICKADYGENSELDKVVKLIIDGIQIKASLEKRRQDIRKEL</sequence>
<keyword evidence="1" id="KW-0378">Hydrolase</keyword>
<reference evidence="1" key="2">
    <citation type="journal article" date="2021" name="PeerJ">
        <title>Extensive microbial diversity within the chicken gut microbiome revealed by metagenomics and culture.</title>
        <authorList>
            <person name="Gilroy R."/>
            <person name="Ravi A."/>
            <person name="Getino M."/>
            <person name="Pursley I."/>
            <person name="Horton D.L."/>
            <person name="Alikhan N.F."/>
            <person name="Baker D."/>
            <person name="Gharbi K."/>
            <person name="Hall N."/>
            <person name="Watson M."/>
            <person name="Adriaenssens E.M."/>
            <person name="Foster-Nyarko E."/>
            <person name="Jarju S."/>
            <person name="Secka A."/>
            <person name="Antonio M."/>
            <person name="Oren A."/>
            <person name="Chaudhuri R.R."/>
            <person name="La Ragione R."/>
            <person name="Hildebrand F."/>
            <person name="Pallen M.J."/>
        </authorList>
    </citation>
    <scope>NUCLEOTIDE SEQUENCE</scope>
    <source>
        <strain evidence="1">11159</strain>
    </source>
</reference>
<dbReference type="InterPro" id="IPR036412">
    <property type="entry name" value="HAD-like_sf"/>
</dbReference>
<dbReference type="SUPFAM" id="SSF56784">
    <property type="entry name" value="HAD-like"/>
    <property type="match status" value="1"/>
</dbReference>
<comment type="caution">
    <text evidence="1">The sequence shown here is derived from an EMBL/GenBank/DDBJ whole genome shotgun (WGS) entry which is preliminary data.</text>
</comment>
<name>A0A9D9DGD0_9BACL</name>
<dbReference type="Gene3D" id="3.40.50.1000">
    <property type="entry name" value="HAD superfamily/HAD-like"/>
    <property type="match status" value="1"/>
</dbReference>
<reference evidence="1" key="1">
    <citation type="submission" date="2020-10" db="EMBL/GenBank/DDBJ databases">
        <authorList>
            <person name="Gilroy R."/>
        </authorList>
    </citation>
    <scope>NUCLEOTIDE SEQUENCE</scope>
    <source>
        <strain evidence="1">11159</strain>
    </source>
</reference>
<organism evidence="1 2">
    <name type="scientific">Candidatus Onthovivens merdipullorum</name>
    <dbReference type="NCBI Taxonomy" id="2840889"/>
    <lineage>
        <taxon>Bacteria</taxon>
        <taxon>Bacillati</taxon>
        <taxon>Bacillota</taxon>
        <taxon>Bacilli</taxon>
        <taxon>Bacillales</taxon>
        <taxon>Candidatus Onthovivens</taxon>
    </lineage>
</organism>
<dbReference type="Proteomes" id="UP000823613">
    <property type="component" value="Unassembled WGS sequence"/>
</dbReference>
<gene>
    <name evidence="1" type="ORF">IAC58_00300</name>
</gene>
<dbReference type="AlphaFoldDB" id="A0A9D9DGD0"/>
<protein>
    <submittedName>
        <fullName evidence="1">Haloacid dehalogenase-like hydrolase</fullName>
    </submittedName>
</protein>
<evidence type="ECO:0000313" key="1">
    <source>
        <dbReference type="EMBL" id="MBO8426993.1"/>
    </source>
</evidence>